<evidence type="ECO:0000313" key="2">
    <source>
        <dbReference type="Proteomes" id="UP001229421"/>
    </source>
</evidence>
<keyword evidence="2" id="KW-1185">Reference proteome</keyword>
<proteinExistence type="predicted"/>
<comment type="caution">
    <text evidence="1">The sequence shown here is derived from an EMBL/GenBank/DDBJ whole genome shotgun (WGS) entry which is preliminary data.</text>
</comment>
<dbReference type="Proteomes" id="UP001229421">
    <property type="component" value="Unassembled WGS sequence"/>
</dbReference>
<protein>
    <submittedName>
        <fullName evidence="1">Uncharacterized protein</fullName>
    </submittedName>
</protein>
<accession>A0AAD8JQR8</accession>
<dbReference type="EMBL" id="JAUHHV010000011">
    <property type="protein sequence ID" value="KAK1409029.1"/>
    <property type="molecule type" value="Genomic_DNA"/>
</dbReference>
<dbReference type="AlphaFoldDB" id="A0AAD8JQR8"/>
<name>A0AAD8JQR8_TARER</name>
<gene>
    <name evidence="1" type="ORF">QVD17_41285</name>
</gene>
<sequence>MAEAEMFKLQNELQMKTEAQGVEIKMILERLRTDQAAAITNISYELKREVCALNAVLDASVVKRKSDLQGMEARLEALYCGLKYYCVGAVSTGGLAIGLMVSSL</sequence>
<evidence type="ECO:0000313" key="1">
    <source>
        <dbReference type="EMBL" id="KAK1409029.1"/>
    </source>
</evidence>
<organism evidence="1 2">
    <name type="scientific">Tagetes erecta</name>
    <name type="common">African marigold</name>
    <dbReference type="NCBI Taxonomy" id="13708"/>
    <lineage>
        <taxon>Eukaryota</taxon>
        <taxon>Viridiplantae</taxon>
        <taxon>Streptophyta</taxon>
        <taxon>Embryophyta</taxon>
        <taxon>Tracheophyta</taxon>
        <taxon>Spermatophyta</taxon>
        <taxon>Magnoliopsida</taxon>
        <taxon>eudicotyledons</taxon>
        <taxon>Gunneridae</taxon>
        <taxon>Pentapetalae</taxon>
        <taxon>asterids</taxon>
        <taxon>campanulids</taxon>
        <taxon>Asterales</taxon>
        <taxon>Asteraceae</taxon>
        <taxon>Asteroideae</taxon>
        <taxon>Heliantheae alliance</taxon>
        <taxon>Tageteae</taxon>
        <taxon>Tagetes</taxon>
    </lineage>
</organism>
<reference evidence="1" key="1">
    <citation type="journal article" date="2023" name="bioRxiv">
        <title>Improved chromosome-level genome assembly for marigold (Tagetes erecta).</title>
        <authorList>
            <person name="Jiang F."/>
            <person name="Yuan L."/>
            <person name="Wang S."/>
            <person name="Wang H."/>
            <person name="Xu D."/>
            <person name="Wang A."/>
            <person name="Fan W."/>
        </authorList>
    </citation>
    <scope>NUCLEOTIDE SEQUENCE</scope>
    <source>
        <strain evidence="1">WSJ</strain>
        <tissue evidence="1">Leaf</tissue>
    </source>
</reference>